<dbReference type="Proteomes" id="UP000811899">
    <property type="component" value="Unassembled WGS sequence"/>
</dbReference>
<evidence type="ECO:0000313" key="2">
    <source>
        <dbReference type="Proteomes" id="UP000811899"/>
    </source>
</evidence>
<reference evidence="1 2" key="1">
    <citation type="submission" date="2021-05" db="EMBL/GenBank/DDBJ databases">
        <title>The draft genome of Geobacter pelophilus DSM 12255.</title>
        <authorList>
            <person name="Xu Z."/>
            <person name="Masuda Y."/>
            <person name="Itoh H."/>
            <person name="Senoo K."/>
        </authorList>
    </citation>
    <scope>NUCLEOTIDE SEQUENCE [LARGE SCALE GENOMIC DNA]</scope>
    <source>
        <strain evidence="1 2">DSM 12255</strain>
    </source>
</reference>
<proteinExistence type="predicted"/>
<evidence type="ECO:0000313" key="1">
    <source>
        <dbReference type="EMBL" id="MBT0666007.1"/>
    </source>
</evidence>
<name>A0AAW4LDP3_9BACT</name>
<protein>
    <submittedName>
        <fullName evidence="1">Uncharacterized protein</fullName>
    </submittedName>
</protein>
<comment type="caution">
    <text evidence="1">The sequence shown here is derived from an EMBL/GenBank/DDBJ whole genome shotgun (WGS) entry which is preliminary data.</text>
</comment>
<dbReference type="EMBL" id="JAHCVJ010000008">
    <property type="protein sequence ID" value="MBT0666007.1"/>
    <property type="molecule type" value="Genomic_DNA"/>
</dbReference>
<gene>
    <name evidence="1" type="ORF">KI809_16975</name>
</gene>
<dbReference type="RefSeq" id="WP_214172778.1">
    <property type="nucleotide sequence ID" value="NZ_JAHCVJ010000008.1"/>
</dbReference>
<sequence>MTDFTEFKRMNYFKGFFTTADDWQGEQNYHREKLRLHNRGLHTPGVIRGIASCLRVRAAGGLNLEVLAGAAIDGDGNELYLPQSRLLSVTPPAGAARLVYVGLRYREAEDERVINTANPEYNGFKRIKEAPEVFVSESCPDNLTAIELARIDLQPGAAAVADAADPAAPGANQIDLRYLLYSGAVSTAASSGRLPPDLQERLVQLMGRTRKDFAALNLRFPSPSCDDVRQSAITIEMLGRAGLLGEGELAALVASLADVEHDTGQELGAIYAGLAGTSEWQGYSDSVVSLQDAVLSGLTADILARQDEVAEAARELSEVVLTVPLAAAGGSQTVSVVGDDGVVKLDASASHGFGGRTIALYRWNLKESIAAPVANAGSGATISTNGDETSVLLDASGAQASAGAAIVKYIWDKK</sequence>
<keyword evidence="2" id="KW-1185">Reference proteome</keyword>
<dbReference type="AlphaFoldDB" id="A0AAW4LDP3"/>
<organism evidence="1 2">
    <name type="scientific">Geoanaerobacter pelophilus</name>
    <dbReference type="NCBI Taxonomy" id="60036"/>
    <lineage>
        <taxon>Bacteria</taxon>
        <taxon>Pseudomonadati</taxon>
        <taxon>Thermodesulfobacteriota</taxon>
        <taxon>Desulfuromonadia</taxon>
        <taxon>Geobacterales</taxon>
        <taxon>Geobacteraceae</taxon>
        <taxon>Geoanaerobacter</taxon>
    </lineage>
</organism>
<accession>A0AAW4LDP3</accession>